<reference evidence="2 3" key="1">
    <citation type="submission" date="2022-07" db="EMBL/GenBank/DDBJ databases">
        <title>Novel species in genus cellulomonas.</title>
        <authorList>
            <person name="Ye L."/>
        </authorList>
    </citation>
    <scope>NUCLEOTIDE SEQUENCE [LARGE SCALE GENOMIC DNA]</scope>
    <source>
        <strain evidence="3">zg-Y338</strain>
    </source>
</reference>
<dbReference type="SUPFAM" id="SSF140931">
    <property type="entry name" value="Fic-like"/>
    <property type="match status" value="1"/>
</dbReference>
<dbReference type="RefSeq" id="WP_227570167.1">
    <property type="nucleotide sequence ID" value="NZ_CP101988.1"/>
</dbReference>
<evidence type="ECO:0000313" key="2">
    <source>
        <dbReference type="EMBL" id="UUI74962.1"/>
    </source>
</evidence>
<proteinExistence type="predicted"/>
<sequence>MAGAAAQDTGPDALAGIAALPGVPEAVDAARAACEELRWHEAYRRRWRGVRAEATVRSARSSAALEGARVPLEVVRAMLVGAEPAGGQEHLIALGALRAGAHVERLMPDLGARGATRLPPFGQLVAGVHSAAAAGWLPDDQLGRLRLDEGPADLRGLGPAVAGPELAARLDLLGQVVRDTAAPALVVAAVTHGELLTLRPFAAGNGVVARAVARVLLTARGLDPTGSVVAEAAWAQAANPYLGAAAGFATGAPEGVARWVQVCAEAVVEGAGRARDIADAVLAGRLDGEQSDAGQG</sequence>
<evidence type="ECO:0000313" key="3">
    <source>
        <dbReference type="Proteomes" id="UP001316189"/>
    </source>
</evidence>
<dbReference type="Gene3D" id="1.10.3290.10">
    <property type="entry name" value="Fido-like domain"/>
    <property type="match status" value="1"/>
</dbReference>
<dbReference type="Proteomes" id="UP001316189">
    <property type="component" value="Chromosome"/>
</dbReference>
<dbReference type="InterPro" id="IPR036597">
    <property type="entry name" value="Fido-like_dom_sf"/>
</dbReference>
<keyword evidence="3" id="KW-1185">Reference proteome</keyword>
<evidence type="ECO:0000259" key="1">
    <source>
        <dbReference type="PROSITE" id="PS51459"/>
    </source>
</evidence>
<dbReference type="EMBL" id="CP101988">
    <property type="protein sequence ID" value="UUI74962.1"/>
    <property type="molecule type" value="Genomic_DNA"/>
</dbReference>
<accession>A0ABY5L0C8</accession>
<dbReference type="InterPro" id="IPR003812">
    <property type="entry name" value="Fido"/>
</dbReference>
<feature type="domain" description="Fido" evidence="1">
    <location>
        <begin position="120"/>
        <end position="262"/>
    </location>
</feature>
<protein>
    <submittedName>
        <fullName evidence="2">Fic family protein</fullName>
    </submittedName>
</protein>
<organism evidence="2 3">
    <name type="scientific">Cellulomonas chengniuliangii</name>
    <dbReference type="NCBI Taxonomy" id="2968084"/>
    <lineage>
        <taxon>Bacteria</taxon>
        <taxon>Bacillati</taxon>
        <taxon>Actinomycetota</taxon>
        <taxon>Actinomycetes</taxon>
        <taxon>Micrococcales</taxon>
        <taxon>Cellulomonadaceae</taxon>
        <taxon>Cellulomonas</taxon>
    </lineage>
</organism>
<dbReference type="PROSITE" id="PS51459">
    <property type="entry name" value="FIDO"/>
    <property type="match status" value="1"/>
</dbReference>
<name>A0ABY5L0C8_9CELL</name>
<gene>
    <name evidence="2" type="ORF">NP064_14435</name>
</gene>